<dbReference type="PANTHER" id="PTHR30143">
    <property type="entry name" value="ACID HYDRATASE"/>
    <property type="match status" value="1"/>
</dbReference>
<dbReference type="GO" id="GO:0016787">
    <property type="term" value="F:hydrolase activity"/>
    <property type="evidence" value="ECO:0007669"/>
    <property type="project" value="UniProtKB-KW"/>
</dbReference>
<dbReference type="InterPro" id="IPR036663">
    <property type="entry name" value="Fumarylacetoacetase_C_sf"/>
</dbReference>
<name>A0ABN1UQH6_9ACTN</name>
<gene>
    <name evidence="1" type="ORF">GCM10009606_46070</name>
</gene>
<protein>
    <submittedName>
        <fullName evidence="1">Fumarylacetoacetate hydrolase family protein</fullName>
    </submittedName>
</protein>
<accession>A0ABN1UQH6</accession>
<sequence length="265" mass="28247">MQGQGSAGAGGSDLVSAAALELDRAERTRVGIQPWSTQGHRLTSEAAWAVAAARDRLRAERGAVHTGYKLGWTSQAMREALGIDRPNFGTLWDYMRVEDGGTLDLARLIHPKVEPELAFLADATLDGPGVTADEVLESGRWAVALEIVDPRWASYDFDWFDNTADGSSAAAYVVGAFRRAPVRPESLRLTMQAGEISREGSGDAAMGSPAEAVAYLVRQLHERGEALRPGLVVLTGGITAPLDLTAGATVRVSSPELGSCHLHCR</sequence>
<evidence type="ECO:0000313" key="2">
    <source>
        <dbReference type="Proteomes" id="UP001499979"/>
    </source>
</evidence>
<keyword evidence="2" id="KW-1185">Reference proteome</keyword>
<proteinExistence type="predicted"/>
<dbReference type="EMBL" id="BAAAJE010000030">
    <property type="protein sequence ID" value="GAA1163016.1"/>
    <property type="molecule type" value="Genomic_DNA"/>
</dbReference>
<dbReference type="InterPro" id="IPR050772">
    <property type="entry name" value="Hydratase-Decarb/MhpD_sf"/>
</dbReference>
<reference evidence="1 2" key="1">
    <citation type="journal article" date="2019" name="Int. J. Syst. Evol. Microbiol.">
        <title>The Global Catalogue of Microorganisms (GCM) 10K type strain sequencing project: providing services to taxonomists for standard genome sequencing and annotation.</title>
        <authorList>
            <consortium name="The Broad Institute Genomics Platform"/>
            <consortium name="The Broad Institute Genome Sequencing Center for Infectious Disease"/>
            <person name="Wu L."/>
            <person name="Ma J."/>
        </authorList>
    </citation>
    <scope>NUCLEOTIDE SEQUENCE [LARGE SCALE GENOMIC DNA]</scope>
    <source>
        <strain evidence="1 2">JCM 11813</strain>
    </source>
</reference>
<evidence type="ECO:0000313" key="1">
    <source>
        <dbReference type="EMBL" id="GAA1163016.1"/>
    </source>
</evidence>
<dbReference type="SUPFAM" id="SSF56529">
    <property type="entry name" value="FAH"/>
    <property type="match status" value="1"/>
</dbReference>
<dbReference type="Gene3D" id="3.90.850.10">
    <property type="entry name" value="Fumarylacetoacetase-like, C-terminal domain"/>
    <property type="match status" value="1"/>
</dbReference>
<keyword evidence="1" id="KW-0378">Hydrolase</keyword>
<comment type="caution">
    <text evidence="1">The sequence shown here is derived from an EMBL/GenBank/DDBJ whole genome shotgun (WGS) entry which is preliminary data.</text>
</comment>
<dbReference type="RefSeq" id="WP_343910653.1">
    <property type="nucleotide sequence ID" value="NZ_BAAAJE010000030.1"/>
</dbReference>
<dbReference type="Proteomes" id="UP001499979">
    <property type="component" value="Unassembled WGS sequence"/>
</dbReference>
<dbReference type="PANTHER" id="PTHR30143:SF0">
    <property type="entry name" value="2-KETO-4-PENTENOATE HYDRATASE"/>
    <property type="match status" value="1"/>
</dbReference>
<organism evidence="1 2">
    <name type="scientific">Nocardioides aquiterrae</name>
    <dbReference type="NCBI Taxonomy" id="203799"/>
    <lineage>
        <taxon>Bacteria</taxon>
        <taxon>Bacillati</taxon>
        <taxon>Actinomycetota</taxon>
        <taxon>Actinomycetes</taxon>
        <taxon>Propionibacteriales</taxon>
        <taxon>Nocardioidaceae</taxon>
        <taxon>Nocardioides</taxon>
    </lineage>
</organism>